<proteinExistence type="predicted"/>
<feature type="non-terminal residue" evidence="3">
    <location>
        <position position="1"/>
    </location>
</feature>
<dbReference type="EMBL" id="BMAR01000009">
    <property type="protein sequence ID" value="GFR45150.1"/>
    <property type="molecule type" value="Genomic_DNA"/>
</dbReference>
<accession>A0AAD3DNI7</accession>
<protein>
    <submittedName>
        <fullName evidence="3">Uncharacterized protein</fullName>
    </submittedName>
</protein>
<reference evidence="3 4" key="1">
    <citation type="journal article" date="2021" name="Sci. Rep.">
        <title>Genome sequencing of the multicellular alga Astrephomene provides insights into convergent evolution of germ-soma differentiation.</title>
        <authorList>
            <person name="Yamashita S."/>
            <person name="Yamamoto K."/>
            <person name="Matsuzaki R."/>
            <person name="Suzuki S."/>
            <person name="Yamaguchi H."/>
            <person name="Hirooka S."/>
            <person name="Minakuchi Y."/>
            <person name="Miyagishima S."/>
            <person name="Kawachi M."/>
            <person name="Toyoda A."/>
            <person name="Nozaki H."/>
        </authorList>
    </citation>
    <scope>NUCLEOTIDE SEQUENCE [LARGE SCALE GENOMIC DNA]</scope>
    <source>
        <strain evidence="3 4">NIES-4017</strain>
    </source>
</reference>
<name>A0AAD3DNI7_9CHLO</name>
<keyword evidence="4" id="KW-1185">Reference proteome</keyword>
<feature type="region of interest" description="Disordered" evidence="1">
    <location>
        <begin position="32"/>
        <end position="56"/>
    </location>
</feature>
<dbReference type="AlphaFoldDB" id="A0AAD3DNI7"/>
<dbReference type="Proteomes" id="UP001054857">
    <property type="component" value="Unassembled WGS sequence"/>
</dbReference>
<organism evidence="3 4">
    <name type="scientific">Astrephomene gubernaculifera</name>
    <dbReference type="NCBI Taxonomy" id="47775"/>
    <lineage>
        <taxon>Eukaryota</taxon>
        <taxon>Viridiplantae</taxon>
        <taxon>Chlorophyta</taxon>
        <taxon>core chlorophytes</taxon>
        <taxon>Chlorophyceae</taxon>
        <taxon>CS clade</taxon>
        <taxon>Chlamydomonadales</taxon>
        <taxon>Astrephomenaceae</taxon>
        <taxon>Astrephomene</taxon>
    </lineage>
</organism>
<dbReference type="Gene3D" id="3.40.1190.20">
    <property type="match status" value="1"/>
</dbReference>
<feature type="signal peptide" evidence="2">
    <location>
        <begin position="1"/>
        <end position="30"/>
    </location>
</feature>
<feature type="chain" id="PRO_5042185586" evidence="2">
    <location>
        <begin position="31"/>
        <end position="115"/>
    </location>
</feature>
<comment type="caution">
    <text evidence="3">The sequence shown here is derived from an EMBL/GenBank/DDBJ whole genome shotgun (WGS) entry which is preliminary data.</text>
</comment>
<evidence type="ECO:0000313" key="3">
    <source>
        <dbReference type="EMBL" id="GFR45150.1"/>
    </source>
</evidence>
<gene>
    <name evidence="3" type="ORF">Agub_g6533</name>
</gene>
<evidence type="ECO:0000313" key="4">
    <source>
        <dbReference type="Proteomes" id="UP001054857"/>
    </source>
</evidence>
<evidence type="ECO:0000256" key="1">
    <source>
        <dbReference type="SAM" id="MobiDB-lite"/>
    </source>
</evidence>
<sequence length="115" mass="11279">LLTAITAAGCSLTALIAAFVAAAAAGGAAAGAATASGAPSGQEQGQGQEQVEGQQGQEVTMLATAAALAIFGLAAEEGLRLCPRPGPGSLRVALLDLLHLMDEDTVVAGVRLERL</sequence>
<keyword evidence="2" id="KW-0732">Signal</keyword>
<evidence type="ECO:0000256" key="2">
    <source>
        <dbReference type="SAM" id="SignalP"/>
    </source>
</evidence>
<dbReference type="InterPro" id="IPR029056">
    <property type="entry name" value="Ribokinase-like"/>
</dbReference>